<dbReference type="Proteomes" id="UP001299970">
    <property type="component" value="Unassembled WGS sequence"/>
</dbReference>
<evidence type="ECO:0000313" key="2">
    <source>
        <dbReference type="EMBL" id="MCH6171905.1"/>
    </source>
</evidence>
<keyword evidence="1" id="KW-0472">Membrane</keyword>
<proteinExistence type="predicted"/>
<reference evidence="2 3" key="1">
    <citation type="submission" date="2022-03" db="EMBL/GenBank/DDBJ databases">
        <title>Pseudonocardia alaer sp. nov., a novel actinomycete isolated from reed forest soil.</title>
        <authorList>
            <person name="Wang L."/>
        </authorList>
    </citation>
    <scope>NUCLEOTIDE SEQUENCE [LARGE SCALE GENOMIC DNA]</scope>
    <source>
        <strain evidence="2 3">Y-16303</strain>
    </source>
</reference>
<dbReference type="InterPro" id="IPR037185">
    <property type="entry name" value="EmrE-like"/>
</dbReference>
<name>A0ABS9TTM3_9PSEU</name>
<keyword evidence="3" id="KW-1185">Reference proteome</keyword>
<evidence type="ECO:0000256" key="1">
    <source>
        <dbReference type="SAM" id="Phobius"/>
    </source>
</evidence>
<feature type="transmembrane region" description="Helical" evidence="1">
    <location>
        <begin position="237"/>
        <end position="254"/>
    </location>
</feature>
<dbReference type="EMBL" id="JAKXMK010000051">
    <property type="protein sequence ID" value="MCH6171905.1"/>
    <property type="molecule type" value="Genomic_DNA"/>
</dbReference>
<feature type="transmembrane region" description="Helical" evidence="1">
    <location>
        <begin position="30"/>
        <end position="49"/>
    </location>
</feature>
<keyword evidence="1" id="KW-1133">Transmembrane helix</keyword>
<feature type="transmembrane region" description="Helical" evidence="1">
    <location>
        <begin position="171"/>
        <end position="194"/>
    </location>
</feature>
<organism evidence="2 3">
    <name type="scientific">Pseudonocardia alaniniphila</name>
    <dbReference type="NCBI Taxonomy" id="75291"/>
    <lineage>
        <taxon>Bacteria</taxon>
        <taxon>Bacillati</taxon>
        <taxon>Actinomycetota</taxon>
        <taxon>Actinomycetes</taxon>
        <taxon>Pseudonocardiales</taxon>
        <taxon>Pseudonocardiaceae</taxon>
        <taxon>Pseudonocardia</taxon>
    </lineage>
</organism>
<feature type="transmembrane region" description="Helical" evidence="1">
    <location>
        <begin position="61"/>
        <end position="83"/>
    </location>
</feature>
<dbReference type="RefSeq" id="WP_241042710.1">
    <property type="nucleotide sequence ID" value="NZ_BAAAJF010000031.1"/>
</dbReference>
<evidence type="ECO:0008006" key="4">
    <source>
        <dbReference type="Google" id="ProtNLM"/>
    </source>
</evidence>
<feature type="transmembrane region" description="Helical" evidence="1">
    <location>
        <begin position="143"/>
        <end position="159"/>
    </location>
</feature>
<sequence>MTAMAVANVILGTSSLYWHALGDVSPTTLLGYRILVSLATLCVALVWLGRVRAALEAASNVRLVVIHLAAAVLVCTNWLAFIWGSIHGRVLETGLGYLIAPAVTIALGAMVMRERLGRVRGVALVVCLLGVVFLILRSSELEWWVYVTIGMTWGVYSFLKKLTTADPVTGLTLETALLAVGTVAVAVVAGSSYSLDPGPAAGATEIALLAMCGLVSVTPLWLISFGAKKITLNVSGFVQYVLPTTQFVVALVFYGQRPSGNTVLCFVVVWLSLVSIVVDSMLRARRSSVAVEASSAAKTHEKGTRLP</sequence>
<protein>
    <recommendedName>
        <fullName evidence="4">Chloramphenicol-sensitive protein RarD</fullName>
    </recommendedName>
</protein>
<feature type="transmembrane region" description="Helical" evidence="1">
    <location>
        <begin position="260"/>
        <end position="278"/>
    </location>
</feature>
<accession>A0ABS9TTM3</accession>
<gene>
    <name evidence="2" type="ORF">MMF94_40005</name>
</gene>
<dbReference type="SUPFAM" id="SSF103481">
    <property type="entry name" value="Multidrug resistance efflux transporter EmrE"/>
    <property type="match status" value="2"/>
</dbReference>
<evidence type="ECO:0000313" key="3">
    <source>
        <dbReference type="Proteomes" id="UP001299970"/>
    </source>
</evidence>
<feature type="transmembrane region" description="Helical" evidence="1">
    <location>
        <begin position="119"/>
        <end position="137"/>
    </location>
</feature>
<comment type="caution">
    <text evidence="2">The sequence shown here is derived from an EMBL/GenBank/DDBJ whole genome shotgun (WGS) entry which is preliminary data.</text>
</comment>
<feature type="transmembrane region" description="Helical" evidence="1">
    <location>
        <begin position="95"/>
        <end position="112"/>
    </location>
</feature>
<keyword evidence="1" id="KW-0812">Transmembrane</keyword>
<feature type="transmembrane region" description="Helical" evidence="1">
    <location>
        <begin position="206"/>
        <end position="225"/>
    </location>
</feature>